<feature type="compositionally biased region" description="Polar residues" evidence="2">
    <location>
        <begin position="288"/>
        <end position="301"/>
    </location>
</feature>
<reference evidence="4 5" key="1">
    <citation type="submission" date="2023-11" db="UniProtKB">
        <authorList>
            <consortium name="WormBaseParasite"/>
        </authorList>
    </citation>
    <scope>IDENTIFICATION</scope>
</reference>
<feature type="compositionally biased region" description="Low complexity" evidence="2">
    <location>
        <begin position="591"/>
        <end position="604"/>
    </location>
</feature>
<feature type="coiled-coil region" evidence="1">
    <location>
        <begin position="525"/>
        <end position="555"/>
    </location>
</feature>
<feature type="region of interest" description="Disordered" evidence="2">
    <location>
        <begin position="280"/>
        <end position="301"/>
    </location>
</feature>
<evidence type="ECO:0000313" key="3">
    <source>
        <dbReference type="Proteomes" id="UP000050790"/>
    </source>
</evidence>
<name>A0AA85A3S0_9TREM</name>
<feature type="compositionally biased region" description="Polar residues" evidence="2">
    <location>
        <begin position="375"/>
        <end position="386"/>
    </location>
</feature>
<feature type="region of interest" description="Disordered" evidence="2">
    <location>
        <begin position="584"/>
        <end position="615"/>
    </location>
</feature>
<sequence>MAEDSSGLGYRLEEIQSSIAEGRLMLNVLRSLPTTENNDAFIVRFEDLISRLENYQLHNRKSEVKDVKLQLKTLKEQQDRIQSLLGQTATSIQDSGLSEAPGGSSSDTQANVVFSNSASALLSKFESLLSNGNNQGCQKDGDRVSCNVSCSRNFKPKQEPAVTTQENDKLSTLNTKQLLKPLDCEESTDLSNHSDIHLSELQKLIEESERFDEMVKRLVLITRRANLGESTKLLVDISKRFSELQISFNSLKESYDSLHSEPQLPPELRKVQANGTLQDVDHSDEENNSTLPVNPTGSVTVKDSNIELNTSKQINDEHIEDGDPEFLTQKAYLIALQQRTAQEKEEIAKLLQQRDELAGRLASLKAAASRASFDNRVTSGDSVESTQTDELENGNERGSVSVSPDILSSLEAKKRELDELKTQLELLRKAEAKIAKFTPALQGPRDIHNSNIAALPQETLDNKRVTSASQSILPEVSSPRTRFAIYKDDSDDLVNTKPAGNVSLSSDLSTKADSVTFQQPEVTCIDNTERLYVNMREARIQIEEQRNRYDRSTSNGINNTNSTAQKSLQHVSCSGASVATSQDRTTLATWGGSSPVPSCSSEASEASDEGDGVSVSDSLPLSTCLSVSAVNNASNVIRSVPNGHLKSVPSSVATSSLDMPGEPCSVIKRASRKCEDIHRNNLDNVYVSSTDDVPYKLSLPQVGRSPSPPTRHKNKSGDTQIKDGLNKLIDQRLHSQQNSLGEHTNASANQNTGVLGHIVVASNCNDFDDGRMSDLSGAIANERIQRLESNVAQLYQVCRCLMLENSHLNSAVTQLMLHNSSHQPISSITSLEPSISAVGSIAFHQCQCSSSIPSYNQILLTDSGASYQAMLYRQEHPSKNLPCSLNVCPRSSIAYAPNSLRDTDQPLTQSGVHEVPQIQLLINQIMQQQSNLTQLQLELHRLTRSQSQIKPSLLPTDGNFHGPLLSHPENTGLNFPAVTAHLLQGTAGFPPSVESISRQVNFTGTNNSSQVFGNSVVSPQTLSANWSLNTVPNVHQCSRDATFSNIGQRPSVQTASIPSSVLLTDPSVNLASPHGSSVGQNNIGFNRHI</sequence>
<feature type="region of interest" description="Disordered" evidence="2">
    <location>
        <begin position="370"/>
        <end position="404"/>
    </location>
</feature>
<evidence type="ECO:0000313" key="5">
    <source>
        <dbReference type="WBParaSite" id="SMRG1_62800.9"/>
    </source>
</evidence>
<protein>
    <submittedName>
        <fullName evidence="4 5">Uncharacterized protein</fullName>
    </submittedName>
</protein>
<feature type="coiled-coil region" evidence="1">
    <location>
        <begin position="918"/>
        <end position="945"/>
    </location>
</feature>
<feature type="coiled-coil region" evidence="1">
    <location>
        <begin position="57"/>
        <end position="84"/>
    </location>
</feature>
<proteinExistence type="predicted"/>
<evidence type="ECO:0000313" key="4">
    <source>
        <dbReference type="WBParaSite" id="SMRG1_62800.8"/>
    </source>
</evidence>
<evidence type="ECO:0000256" key="1">
    <source>
        <dbReference type="SAM" id="Coils"/>
    </source>
</evidence>
<evidence type="ECO:0000256" key="2">
    <source>
        <dbReference type="SAM" id="MobiDB-lite"/>
    </source>
</evidence>
<feature type="coiled-coil region" evidence="1">
    <location>
        <begin position="333"/>
        <end position="367"/>
    </location>
</feature>
<feature type="region of interest" description="Disordered" evidence="2">
    <location>
        <begin position="698"/>
        <end position="721"/>
    </location>
</feature>
<dbReference type="Proteomes" id="UP000050790">
    <property type="component" value="Unassembled WGS sequence"/>
</dbReference>
<dbReference type="AlphaFoldDB" id="A0AA85A3S0"/>
<organism evidence="3 4">
    <name type="scientific">Schistosoma margrebowiei</name>
    <dbReference type="NCBI Taxonomy" id="48269"/>
    <lineage>
        <taxon>Eukaryota</taxon>
        <taxon>Metazoa</taxon>
        <taxon>Spiralia</taxon>
        <taxon>Lophotrochozoa</taxon>
        <taxon>Platyhelminthes</taxon>
        <taxon>Trematoda</taxon>
        <taxon>Digenea</taxon>
        <taxon>Strigeidida</taxon>
        <taxon>Schistosomatoidea</taxon>
        <taxon>Schistosomatidae</taxon>
        <taxon>Schistosoma</taxon>
    </lineage>
</organism>
<dbReference type="WBParaSite" id="SMRG1_62800.8">
    <property type="protein sequence ID" value="SMRG1_62800.8"/>
    <property type="gene ID" value="SMRG1_62800"/>
</dbReference>
<dbReference type="WBParaSite" id="SMRG1_62800.9">
    <property type="protein sequence ID" value="SMRG1_62800.9"/>
    <property type="gene ID" value="SMRG1_62800"/>
</dbReference>
<keyword evidence="1" id="KW-0175">Coiled coil</keyword>
<accession>A0AA85A3S0</accession>